<keyword evidence="4" id="KW-1185">Reference proteome</keyword>
<feature type="transmembrane region" description="Helical" evidence="1">
    <location>
        <begin position="291"/>
        <end position="311"/>
    </location>
</feature>
<dbReference type="PANTHER" id="PTHR34502:SF5">
    <property type="entry name" value="DUF6594 DOMAIN-CONTAINING PROTEIN"/>
    <property type="match status" value="1"/>
</dbReference>
<evidence type="ECO:0000259" key="2">
    <source>
        <dbReference type="Pfam" id="PF20237"/>
    </source>
</evidence>
<dbReference type="AlphaFoldDB" id="A0A9P8YF35"/>
<proteinExistence type="predicted"/>
<dbReference type="PANTHER" id="PTHR34502">
    <property type="entry name" value="DUF6594 DOMAIN-CONTAINING PROTEIN-RELATED"/>
    <property type="match status" value="1"/>
</dbReference>
<protein>
    <recommendedName>
        <fullName evidence="2">DUF6594 domain-containing protein</fullName>
    </recommendedName>
</protein>
<keyword evidence="1" id="KW-1133">Transmembrane helix</keyword>
<dbReference type="EMBL" id="JAGTJQ010000003">
    <property type="protein sequence ID" value="KAH7035832.1"/>
    <property type="molecule type" value="Genomic_DNA"/>
</dbReference>
<dbReference type="RefSeq" id="XP_046015925.1">
    <property type="nucleotide sequence ID" value="XM_046163671.1"/>
</dbReference>
<evidence type="ECO:0000313" key="4">
    <source>
        <dbReference type="Proteomes" id="UP000756346"/>
    </source>
</evidence>
<organism evidence="3 4">
    <name type="scientific">Microdochium trichocladiopsis</name>
    <dbReference type="NCBI Taxonomy" id="1682393"/>
    <lineage>
        <taxon>Eukaryota</taxon>
        <taxon>Fungi</taxon>
        <taxon>Dikarya</taxon>
        <taxon>Ascomycota</taxon>
        <taxon>Pezizomycotina</taxon>
        <taxon>Sordariomycetes</taxon>
        <taxon>Xylariomycetidae</taxon>
        <taxon>Xylariales</taxon>
        <taxon>Microdochiaceae</taxon>
        <taxon>Microdochium</taxon>
    </lineage>
</organism>
<dbReference type="Proteomes" id="UP000756346">
    <property type="component" value="Unassembled WGS sequence"/>
</dbReference>
<gene>
    <name evidence="3" type="ORF">B0I36DRAFT_97201</name>
</gene>
<reference evidence="3" key="1">
    <citation type="journal article" date="2021" name="Nat. Commun.">
        <title>Genetic determinants of endophytism in the Arabidopsis root mycobiome.</title>
        <authorList>
            <person name="Mesny F."/>
            <person name="Miyauchi S."/>
            <person name="Thiergart T."/>
            <person name="Pickel B."/>
            <person name="Atanasova L."/>
            <person name="Karlsson M."/>
            <person name="Huettel B."/>
            <person name="Barry K.W."/>
            <person name="Haridas S."/>
            <person name="Chen C."/>
            <person name="Bauer D."/>
            <person name="Andreopoulos W."/>
            <person name="Pangilinan J."/>
            <person name="LaButti K."/>
            <person name="Riley R."/>
            <person name="Lipzen A."/>
            <person name="Clum A."/>
            <person name="Drula E."/>
            <person name="Henrissat B."/>
            <person name="Kohler A."/>
            <person name="Grigoriev I.V."/>
            <person name="Martin F.M."/>
            <person name="Hacquard S."/>
        </authorList>
    </citation>
    <scope>NUCLEOTIDE SEQUENCE</scope>
    <source>
        <strain evidence="3">MPI-CAGE-CH-0230</strain>
    </source>
</reference>
<comment type="caution">
    <text evidence="3">The sequence shown here is derived from an EMBL/GenBank/DDBJ whole genome shotgun (WGS) entry which is preliminary data.</text>
</comment>
<dbReference type="OrthoDB" id="5342093at2759"/>
<accession>A0A9P8YF35</accession>
<keyword evidence="1" id="KW-0472">Membrane</keyword>
<dbReference type="InterPro" id="IPR046529">
    <property type="entry name" value="DUF6594"/>
</dbReference>
<name>A0A9P8YF35_9PEZI</name>
<dbReference type="GeneID" id="70193217"/>
<keyword evidence="1" id="KW-0812">Transmembrane</keyword>
<evidence type="ECO:0000256" key="1">
    <source>
        <dbReference type="SAM" id="Phobius"/>
    </source>
</evidence>
<evidence type="ECO:0000313" key="3">
    <source>
        <dbReference type="EMBL" id="KAH7035832.1"/>
    </source>
</evidence>
<sequence length="324" mass="35669">MPQHNVSHSLDAMSPIARLMDRQEELTILRRFDELHLLNLLIMQNEIDCLLKELEKYEPGVENEASSTITPMWYSLPRPAVSYSQAATDQRSKEALDDARSTLWATIRVKLREYDSAVLDFARLRGLEEPSGQDVRQLRAELGILSAREGAHSRAAQSWDSEHDDDFVTLRITRDKGSRLINSIKLAWGLWVWEYAGERKAPTIPTEPGGPREIVVGKQKPSMSRAEMAQKHARASRFIMAFFGGVALIVPTVIMSKVEGINTSLIVTSVSVLIFGFLAAQFGNDSTGKDVLAATAAYTAVLVVFVGTSLASNGEAPTAPAEAS</sequence>
<feature type="domain" description="DUF6594" evidence="2">
    <location>
        <begin position="16"/>
        <end position="303"/>
    </location>
</feature>
<feature type="transmembrane region" description="Helical" evidence="1">
    <location>
        <begin position="238"/>
        <end position="255"/>
    </location>
</feature>
<feature type="transmembrane region" description="Helical" evidence="1">
    <location>
        <begin position="261"/>
        <end position="279"/>
    </location>
</feature>
<dbReference type="Pfam" id="PF20237">
    <property type="entry name" value="DUF6594"/>
    <property type="match status" value="1"/>
</dbReference>